<name>A0A1I4XJ25_9FLAO</name>
<sequence>MQFEGQIRKMMTENGNPIKYYWNFKNDFIVMNQLLGKKIKISFDHYECLGCHLDKEVYSMGYCKNCFFTLPEANPSIISPELSTAHLGIAQRDLEWEQKFELQPHIVYLANSSGVKVGVTRETQIPTRWIDQGASEAIVIARTANRYEAGMIEVALKDVIADKTNWQRMLKNEVPKVNLFEKYQEIKNVIGTDFQQFLVEEPTVYQLDYPVISYPEKVKSLNLKKTPEIEGVLKGIKAQYLIFEDNSVFNVRGHEGFYVKLDV</sequence>
<accession>A0A1I4XJ25</accession>
<dbReference type="OrthoDB" id="9775734at2"/>
<proteinExistence type="predicted"/>
<evidence type="ECO:0000313" key="2">
    <source>
        <dbReference type="Proteomes" id="UP000199149"/>
    </source>
</evidence>
<reference evidence="2" key="1">
    <citation type="submission" date="2016-10" db="EMBL/GenBank/DDBJ databases">
        <authorList>
            <person name="Varghese N."/>
            <person name="Submissions S."/>
        </authorList>
    </citation>
    <scope>NUCLEOTIDE SEQUENCE [LARGE SCALE GENOMIC DNA]</scope>
    <source>
        <strain evidence="2">XJ109</strain>
    </source>
</reference>
<protein>
    <recommendedName>
        <fullName evidence="3">DUF2797 domain-containing protein</fullName>
    </recommendedName>
</protein>
<dbReference type="RefSeq" id="WP_092908472.1">
    <property type="nucleotide sequence ID" value="NZ_FOUZ01000009.1"/>
</dbReference>
<evidence type="ECO:0008006" key="3">
    <source>
        <dbReference type="Google" id="ProtNLM"/>
    </source>
</evidence>
<dbReference type="Pfam" id="PF10977">
    <property type="entry name" value="DUF2797"/>
    <property type="match status" value="1"/>
</dbReference>
<evidence type="ECO:0000313" key="1">
    <source>
        <dbReference type="EMBL" id="SFN25815.1"/>
    </source>
</evidence>
<dbReference type="Proteomes" id="UP000199149">
    <property type="component" value="Unassembled WGS sequence"/>
</dbReference>
<organism evidence="1 2">
    <name type="scientific">Algoriella xinjiangensis</name>
    <dbReference type="NCBI Taxonomy" id="684065"/>
    <lineage>
        <taxon>Bacteria</taxon>
        <taxon>Pseudomonadati</taxon>
        <taxon>Bacteroidota</taxon>
        <taxon>Flavobacteriia</taxon>
        <taxon>Flavobacteriales</taxon>
        <taxon>Weeksellaceae</taxon>
        <taxon>Algoriella</taxon>
    </lineage>
</organism>
<dbReference type="AlphaFoldDB" id="A0A1I4XJ25"/>
<dbReference type="InterPro" id="IPR021246">
    <property type="entry name" value="DUF2797"/>
</dbReference>
<dbReference type="STRING" id="684065.SAMN05421738_10947"/>
<gene>
    <name evidence="1" type="ORF">SAMN05421738_10947</name>
</gene>
<keyword evidence="2" id="KW-1185">Reference proteome</keyword>
<dbReference type="EMBL" id="FOUZ01000009">
    <property type="protein sequence ID" value="SFN25815.1"/>
    <property type="molecule type" value="Genomic_DNA"/>
</dbReference>